<gene>
    <name evidence="2" type="ORF">C2845_PM12G12850</name>
</gene>
<reference evidence="3" key="1">
    <citation type="journal article" date="2019" name="Nat. Commun.">
        <title>The genome of broomcorn millet.</title>
        <authorList>
            <person name="Zou C."/>
            <person name="Miki D."/>
            <person name="Li D."/>
            <person name="Tang Q."/>
            <person name="Xiao L."/>
            <person name="Rajput S."/>
            <person name="Deng P."/>
            <person name="Jia W."/>
            <person name="Huang R."/>
            <person name="Zhang M."/>
            <person name="Sun Y."/>
            <person name="Hu J."/>
            <person name="Fu X."/>
            <person name="Schnable P.S."/>
            <person name="Li F."/>
            <person name="Zhang H."/>
            <person name="Feng B."/>
            <person name="Zhu X."/>
            <person name="Liu R."/>
            <person name="Schnable J.C."/>
            <person name="Zhu J.-K."/>
            <person name="Zhang H."/>
        </authorList>
    </citation>
    <scope>NUCLEOTIDE SEQUENCE [LARGE SCALE GENOMIC DNA]</scope>
</reference>
<evidence type="ECO:0000313" key="2">
    <source>
        <dbReference type="EMBL" id="RLM78830.1"/>
    </source>
</evidence>
<dbReference type="AlphaFoldDB" id="A0A3L6QEM2"/>
<feature type="compositionally biased region" description="Polar residues" evidence="1">
    <location>
        <begin position="55"/>
        <end position="65"/>
    </location>
</feature>
<accession>A0A3L6QEM2</accession>
<evidence type="ECO:0008006" key="4">
    <source>
        <dbReference type="Google" id="ProtNLM"/>
    </source>
</evidence>
<dbReference type="EMBL" id="PQIB02000012">
    <property type="protein sequence ID" value="RLM78830.1"/>
    <property type="molecule type" value="Genomic_DNA"/>
</dbReference>
<name>A0A3L6QEM2_PANMI</name>
<proteinExistence type="predicted"/>
<evidence type="ECO:0000313" key="3">
    <source>
        <dbReference type="Proteomes" id="UP000275267"/>
    </source>
</evidence>
<organism evidence="2 3">
    <name type="scientific">Panicum miliaceum</name>
    <name type="common">Proso millet</name>
    <name type="synonym">Broomcorn millet</name>
    <dbReference type="NCBI Taxonomy" id="4540"/>
    <lineage>
        <taxon>Eukaryota</taxon>
        <taxon>Viridiplantae</taxon>
        <taxon>Streptophyta</taxon>
        <taxon>Embryophyta</taxon>
        <taxon>Tracheophyta</taxon>
        <taxon>Spermatophyta</taxon>
        <taxon>Magnoliopsida</taxon>
        <taxon>Liliopsida</taxon>
        <taxon>Poales</taxon>
        <taxon>Poaceae</taxon>
        <taxon>PACMAD clade</taxon>
        <taxon>Panicoideae</taxon>
        <taxon>Panicodae</taxon>
        <taxon>Paniceae</taxon>
        <taxon>Panicinae</taxon>
        <taxon>Panicum</taxon>
        <taxon>Panicum sect. Panicum</taxon>
    </lineage>
</organism>
<dbReference type="Proteomes" id="UP000275267">
    <property type="component" value="Unassembled WGS sequence"/>
</dbReference>
<sequence>MNPRGDEDANQFLMDMIAGGDAHHVEEGAGDDASNTDIYLNMSGDGIEQSEDGADQQTENPSASENPKRGKRGWTKRLEGRYIITEVVHDGEPITPANVAGKYKKYHHALGQGGYKVAIPKWEKMEEDLLAIGTTPATINWLERSRNWYYAHGRSLNPENGECIFGERIQQATIRLQEAIEVVA</sequence>
<feature type="region of interest" description="Disordered" evidence="1">
    <location>
        <begin position="23"/>
        <end position="72"/>
    </location>
</feature>
<protein>
    <recommendedName>
        <fullName evidence="4">Transposon protein, putative, CACTA, En/Spm sub-class</fullName>
    </recommendedName>
</protein>
<keyword evidence="3" id="KW-1185">Reference proteome</keyword>
<comment type="caution">
    <text evidence="2">The sequence shown here is derived from an EMBL/GenBank/DDBJ whole genome shotgun (WGS) entry which is preliminary data.</text>
</comment>
<evidence type="ECO:0000256" key="1">
    <source>
        <dbReference type="SAM" id="MobiDB-lite"/>
    </source>
</evidence>